<proteinExistence type="predicted"/>
<evidence type="ECO:0000313" key="1">
    <source>
        <dbReference type="EMBL" id="CAB5225982.1"/>
    </source>
</evidence>
<accession>A0A6J7XAN2</accession>
<reference evidence="1" key="1">
    <citation type="submission" date="2020-05" db="EMBL/GenBank/DDBJ databases">
        <authorList>
            <person name="Chiriac C."/>
            <person name="Salcher M."/>
            <person name="Ghai R."/>
            <person name="Kavagutti S V."/>
        </authorList>
    </citation>
    <scope>NUCLEOTIDE SEQUENCE</scope>
</reference>
<name>A0A6J7XAN2_9CAUD</name>
<dbReference type="EMBL" id="LR798353">
    <property type="protein sequence ID" value="CAB5225982.1"/>
    <property type="molecule type" value="Genomic_DNA"/>
</dbReference>
<organism evidence="1">
    <name type="scientific">uncultured Caudovirales phage</name>
    <dbReference type="NCBI Taxonomy" id="2100421"/>
    <lineage>
        <taxon>Viruses</taxon>
        <taxon>Duplodnaviria</taxon>
        <taxon>Heunggongvirae</taxon>
        <taxon>Uroviricota</taxon>
        <taxon>Caudoviricetes</taxon>
        <taxon>Peduoviridae</taxon>
        <taxon>Maltschvirus</taxon>
        <taxon>Maltschvirus maltsch</taxon>
    </lineage>
</organism>
<sequence length="86" mass="9774">MLYHITTIDYVTHTLDLPLEETDSLLAFEQHPDVVALGQSVLDITPDGMPDRFTDEEMMTILLRHQGIRRGAYKSNGLAEYVPVEE</sequence>
<gene>
    <name evidence="1" type="ORF">UFOVP758_39</name>
</gene>
<protein>
    <submittedName>
        <fullName evidence="1">Uncharacterized protein</fullName>
    </submittedName>
</protein>